<organism evidence="4 5">
    <name type="scientific">Sphingobium nicotianae</name>
    <dbReference type="NCBI Taxonomy" id="2782607"/>
    <lineage>
        <taxon>Bacteria</taxon>
        <taxon>Pseudomonadati</taxon>
        <taxon>Pseudomonadota</taxon>
        <taxon>Alphaproteobacteria</taxon>
        <taxon>Sphingomonadales</taxon>
        <taxon>Sphingomonadaceae</taxon>
        <taxon>Sphingobium</taxon>
    </lineage>
</organism>
<feature type="transmembrane region" description="Helical" evidence="2">
    <location>
        <begin position="42"/>
        <end position="61"/>
    </location>
</feature>
<keyword evidence="5" id="KW-1185">Reference proteome</keyword>
<feature type="region of interest" description="Disordered" evidence="1">
    <location>
        <begin position="63"/>
        <end position="117"/>
    </location>
</feature>
<keyword evidence="3" id="KW-0732">Signal</keyword>
<evidence type="ECO:0000256" key="3">
    <source>
        <dbReference type="SAM" id="SignalP"/>
    </source>
</evidence>
<evidence type="ECO:0000256" key="2">
    <source>
        <dbReference type="SAM" id="Phobius"/>
    </source>
</evidence>
<feature type="compositionally biased region" description="Basic and acidic residues" evidence="1">
    <location>
        <begin position="92"/>
        <end position="117"/>
    </location>
</feature>
<comment type="caution">
    <text evidence="4">The sequence shown here is derived from an EMBL/GenBank/DDBJ whole genome shotgun (WGS) entry which is preliminary data.</text>
</comment>
<evidence type="ECO:0000256" key="1">
    <source>
        <dbReference type="SAM" id="MobiDB-lite"/>
    </source>
</evidence>
<gene>
    <name evidence="4" type="ORF">KK488_07175</name>
</gene>
<keyword evidence="2" id="KW-0472">Membrane</keyword>
<dbReference type="AlphaFoldDB" id="A0A9X1DB69"/>
<evidence type="ECO:0008006" key="6">
    <source>
        <dbReference type="Google" id="ProtNLM"/>
    </source>
</evidence>
<dbReference type="RefSeq" id="WP_214622480.1">
    <property type="nucleotide sequence ID" value="NZ_JAHGAW010000004.1"/>
</dbReference>
<protein>
    <recommendedName>
        <fullName evidence="6">PepSY domain-containing protein</fullName>
    </recommendedName>
</protein>
<feature type="compositionally biased region" description="Gly residues" evidence="1">
    <location>
        <begin position="82"/>
        <end position="91"/>
    </location>
</feature>
<evidence type="ECO:0000313" key="4">
    <source>
        <dbReference type="EMBL" id="MBT2186729.1"/>
    </source>
</evidence>
<name>A0A9X1DB69_9SPHN</name>
<reference evidence="4" key="1">
    <citation type="submission" date="2021-05" db="EMBL/GenBank/DDBJ databases">
        <title>Genome of Sphingobium sp. strain.</title>
        <authorList>
            <person name="Fan R."/>
        </authorList>
    </citation>
    <scope>NUCLEOTIDE SEQUENCE</scope>
    <source>
        <strain evidence="4">H33</strain>
    </source>
</reference>
<feature type="signal peptide" evidence="3">
    <location>
        <begin position="1"/>
        <end position="26"/>
    </location>
</feature>
<keyword evidence="2" id="KW-1133">Transmembrane helix</keyword>
<proteinExistence type="predicted"/>
<accession>A0A9X1DB69</accession>
<dbReference type="EMBL" id="JAHGAW010000004">
    <property type="protein sequence ID" value="MBT2186729.1"/>
    <property type="molecule type" value="Genomic_DNA"/>
</dbReference>
<sequence length="200" mass="20810">MALRSKLALGLAAGALVIGSVSPAAAHGYDRHWRGHRDGVDAGAVFGLLLGVGLIAAIASANSNKTKAPPPPRDHDPRADNGGNGGGYGGGYDDRGAQDQRGYDGRGGDDRRYDDGRAGYASEDEAVDACAVAAREEASRAGGFADIRRITGAQAHGNGWDVTGTIDQRTSYRATESRQRSFRCLYENGQVSGVSFSQGV</sequence>
<keyword evidence="2" id="KW-0812">Transmembrane</keyword>
<evidence type="ECO:0000313" key="5">
    <source>
        <dbReference type="Proteomes" id="UP001138757"/>
    </source>
</evidence>
<feature type="chain" id="PRO_5040917170" description="PepSY domain-containing protein" evidence="3">
    <location>
        <begin position="27"/>
        <end position="200"/>
    </location>
</feature>
<dbReference type="Proteomes" id="UP001138757">
    <property type="component" value="Unassembled WGS sequence"/>
</dbReference>